<dbReference type="InterPro" id="IPR000160">
    <property type="entry name" value="GGDEF_dom"/>
</dbReference>
<dbReference type="InterPro" id="IPR043128">
    <property type="entry name" value="Rev_trsase/Diguanyl_cyclase"/>
</dbReference>
<name>A0A1H4J695_9BACT</name>
<evidence type="ECO:0000259" key="4">
    <source>
        <dbReference type="PROSITE" id="PS50110"/>
    </source>
</evidence>
<dbReference type="Gene3D" id="3.40.50.2300">
    <property type="match status" value="1"/>
</dbReference>
<feature type="domain" description="GGDEF" evidence="5">
    <location>
        <begin position="169"/>
        <end position="303"/>
    </location>
</feature>
<dbReference type="PROSITE" id="PS50110">
    <property type="entry name" value="RESPONSE_REGULATORY"/>
    <property type="match status" value="1"/>
</dbReference>
<dbReference type="PROSITE" id="PS50887">
    <property type="entry name" value="GGDEF"/>
    <property type="match status" value="1"/>
</dbReference>
<dbReference type="InterPro" id="IPR029787">
    <property type="entry name" value="Nucleotide_cyclase"/>
</dbReference>
<protein>
    <recommendedName>
        <fullName evidence="1">diguanylate cyclase</fullName>
        <ecNumber evidence="1">2.7.7.65</ecNumber>
    </recommendedName>
</protein>
<dbReference type="PANTHER" id="PTHR45138">
    <property type="entry name" value="REGULATORY COMPONENTS OF SENSORY TRANSDUCTION SYSTEM"/>
    <property type="match status" value="1"/>
</dbReference>
<dbReference type="Gene3D" id="6.10.250.690">
    <property type="match status" value="1"/>
</dbReference>
<dbReference type="EC" id="2.7.7.65" evidence="1"/>
<dbReference type="GO" id="GO:0043709">
    <property type="term" value="P:cell adhesion involved in single-species biofilm formation"/>
    <property type="evidence" value="ECO:0007669"/>
    <property type="project" value="TreeGrafter"/>
</dbReference>
<dbReference type="SUPFAM" id="SSF52172">
    <property type="entry name" value="CheY-like"/>
    <property type="match status" value="1"/>
</dbReference>
<dbReference type="Gene3D" id="3.30.70.270">
    <property type="match status" value="1"/>
</dbReference>
<dbReference type="RefSeq" id="WP_074652109.1">
    <property type="nucleotide sequence ID" value="NZ_FNSD01000001.1"/>
</dbReference>
<keyword evidence="3" id="KW-0597">Phosphoprotein</keyword>
<dbReference type="SMART" id="SM00267">
    <property type="entry name" value="GGDEF"/>
    <property type="match status" value="1"/>
</dbReference>
<feature type="domain" description="Response regulatory" evidence="4">
    <location>
        <begin position="2"/>
        <end position="119"/>
    </location>
</feature>
<dbReference type="SUPFAM" id="SSF55073">
    <property type="entry name" value="Nucleotide cyclase"/>
    <property type="match status" value="1"/>
</dbReference>
<dbReference type="GO" id="GO:0052621">
    <property type="term" value="F:diguanylate cyclase activity"/>
    <property type="evidence" value="ECO:0007669"/>
    <property type="project" value="UniProtKB-EC"/>
</dbReference>
<dbReference type="SMART" id="SM00448">
    <property type="entry name" value="REC"/>
    <property type="match status" value="1"/>
</dbReference>
<dbReference type="EMBL" id="FNSD01000001">
    <property type="protein sequence ID" value="SEB41773.1"/>
    <property type="molecule type" value="Genomic_DNA"/>
</dbReference>
<evidence type="ECO:0000256" key="3">
    <source>
        <dbReference type="PROSITE-ProRule" id="PRU00169"/>
    </source>
</evidence>
<organism evidence="6 7">
    <name type="scientific">Terriglobus roseus</name>
    <dbReference type="NCBI Taxonomy" id="392734"/>
    <lineage>
        <taxon>Bacteria</taxon>
        <taxon>Pseudomonadati</taxon>
        <taxon>Acidobacteriota</taxon>
        <taxon>Terriglobia</taxon>
        <taxon>Terriglobales</taxon>
        <taxon>Acidobacteriaceae</taxon>
        <taxon>Terriglobus</taxon>
    </lineage>
</organism>
<gene>
    <name evidence="6" type="ORF">SAMN05443244_0395</name>
</gene>
<dbReference type="GO" id="GO:0005886">
    <property type="term" value="C:plasma membrane"/>
    <property type="evidence" value="ECO:0007669"/>
    <property type="project" value="TreeGrafter"/>
</dbReference>
<dbReference type="Pfam" id="PF00072">
    <property type="entry name" value="Response_reg"/>
    <property type="match status" value="1"/>
</dbReference>
<reference evidence="6 7" key="1">
    <citation type="submission" date="2016-10" db="EMBL/GenBank/DDBJ databases">
        <authorList>
            <person name="de Groot N.N."/>
        </authorList>
    </citation>
    <scope>NUCLEOTIDE SEQUENCE [LARGE SCALE GENOMIC DNA]</scope>
    <source>
        <strain evidence="6 7">AB35.6</strain>
    </source>
</reference>
<evidence type="ECO:0000256" key="1">
    <source>
        <dbReference type="ARBA" id="ARBA00012528"/>
    </source>
</evidence>
<comment type="catalytic activity">
    <reaction evidence="2">
        <text>2 GTP = 3',3'-c-di-GMP + 2 diphosphate</text>
        <dbReference type="Rhea" id="RHEA:24898"/>
        <dbReference type="ChEBI" id="CHEBI:33019"/>
        <dbReference type="ChEBI" id="CHEBI:37565"/>
        <dbReference type="ChEBI" id="CHEBI:58805"/>
        <dbReference type="EC" id="2.7.7.65"/>
    </reaction>
</comment>
<dbReference type="NCBIfam" id="TIGR00254">
    <property type="entry name" value="GGDEF"/>
    <property type="match status" value="1"/>
</dbReference>
<dbReference type="InterPro" id="IPR050469">
    <property type="entry name" value="Diguanylate_Cyclase"/>
</dbReference>
<dbReference type="CDD" id="cd01949">
    <property type="entry name" value="GGDEF"/>
    <property type="match status" value="1"/>
</dbReference>
<dbReference type="InterPro" id="IPR011006">
    <property type="entry name" value="CheY-like_superfamily"/>
</dbReference>
<accession>A0A1H4J695</accession>
<dbReference type="Proteomes" id="UP000182409">
    <property type="component" value="Unassembled WGS sequence"/>
</dbReference>
<dbReference type="InterPro" id="IPR001789">
    <property type="entry name" value="Sig_transdc_resp-reg_receiver"/>
</dbReference>
<evidence type="ECO:0000313" key="7">
    <source>
        <dbReference type="Proteomes" id="UP000182409"/>
    </source>
</evidence>
<sequence>MKILVADDDAVSRLLMQRMLRTTDFEVVTAKDGLEAIQILSKEDGPRLVLLDWTMPGLSGLEVCRAIRSGLRKAYIYIALLTSKDSKEDLVAGLEAGADDYLTKPCHPEELLARLRTGRRILQLEDILVEAHEEMRVHATQDALTQLLNRGAIFEFLANKMDRAILPSEPFSVMLCDLDHFKLINDTYGHTVGDEVLREVASRLRSNVRKGAVGRYGGEEFLLLLDGCGPEHLASVSARICEAVRSVPVQTSAGPLYLTISCGALPVVPEMVNRRPEEVVEEADRLLYQGKRNGRDQAVVAVAELMTLWN</sequence>
<dbReference type="OrthoDB" id="9804955at2"/>
<evidence type="ECO:0000259" key="5">
    <source>
        <dbReference type="PROSITE" id="PS50887"/>
    </source>
</evidence>
<dbReference type="GO" id="GO:1902201">
    <property type="term" value="P:negative regulation of bacterial-type flagellum-dependent cell motility"/>
    <property type="evidence" value="ECO:0007669"/>
    <property type="project" value="TreeGrafter"/>
</dbReference>
<dbReference type="Pfam" id="PF00990">
    <property type="entry name" value="GGDEF"/>
    <property type="match status" value="1"/>
</dbReference>
<evidence type="ECO:0000313" key="6">
    <source>
        <dbReference type="EMBL" id="SEB41773.1"/>
    </source>
</evidence>
<proteinExistence type="predicted"/>
<dbReference type="PANTHER" id="PTHR45138:SF9">
    <property type="entry name" value="DIGUANYLATE CYCLASE DGCM-RELATED"/>
    <property type="match status" value="1"/>
</dbReference>
<dbReference type="CDD" id="cd17574">
    <property type="entry name" value="REC_OmpR"/>
    <property type="match status" value="1"/>
</dbReference>
<feature type="modified residue" description="4-aspartylphosphate" evidence="3">
    <location>
        <position position="52"/>
    </location>
</feature>
<evidence type="ECO:0000256" key="2">
    <source>
        <dbReference type="ARBA" id="ARBA00034247"/>
    </source>
</evidence>
<dbReference type="FunFam" id="3.30.70.270:FF:000001">
    <property type="entry name" value="Diguanylate cyclase domain protein"/>
    <property type="match status" value="1"/>
</dbReference>
<dbReference type="AlphaFoldDB" id="A0A1H4J695"/>
<dbReference type="GO" id="GO:0000160">
    <property type="term" value="P:phosphorelay signal transduction system"/>
    <property type="evidence" value="ECO:0007669"/>
    <property type="project" value="InterPro"/>
</dbReference>